<keyword evidence="1" id="KW-1133">Transmembrane helix</keyword>
<dbReference type="SUPFAM" id="SSF54523">
    <property type="entry name" value="Pili subunits"/>
    <property type="match status" value="1"/>
</dbReference>
<gene>
    <name evidence="2" type="ORF">ACCAA_10107</name>
</gene>
<dbReference type="STRING" id="1860102.ACCAA_10107"/>
<sequence length="152" mass="15540">MPRSPGFTLTELVVIIVVVAVLAAIAVPRWIGKSGFEDRGLRDETAAALRYAQKSAISARRLVCLNFTTSGLTASVASSFAASDCSGGTALGRPGGGTLNVAGTGGARYSVHPGATLTFSPLGRPSLGTTIAVENLPPTLNITVEPETGYVH</sequence>
<dbReference type="NCBIfam" id="TIGR02532">
    <property type="entry name" value="IV_pilin_GFxxxE"/>
    <property type="match status" value="1"/>
</dbReference>
<accession>A0A1A8XEL2</accession>
<reference evidence="2 3" key="1">
    <citation type="submission" date="2016-06" db="EMBL/GenBank/DDBJ databases">
        <authorList>
            <person name="Kjaerup R.B."/>
            <person name="Dalgaard T.S."/>
            <person name="Juul-Madsen H.R."/>
        </authorList>
    </citation>
    <scope>NUCLEOTIDE SEQUENCE [LARGE SCALE GENOMIC DNA]</scope>
    <source>
        <strain evidence="2">3</strain>
    </source>
</reference>
<dbReference type="EMBL" id="FLQX01000001">
    <property type="protein sequence ID" value="SBT03171.1"/>
    <property type="molecule type" value="Genomic_DNA"/>
</dbReference>
<protein>
    <submittedName>
        <fullName evidence="2">Prokaryotic N-terminal methylation site</fullName>
    </submittedName>
</protein>
<organism evidence="2 3">
    <name type="scientific">Candidatus Accumulibacter aalborgensis</name>
    <dbReference type="NCBI Taxonomy" id="1860102"/>
    <lineage>
        <taxon>Bacteria</taxon>
        <taxon>Pseudomonadati</taxon>
        <taxon>Pseudomonadota</taxon>
        <taxon>Betaproteobacteria</taxon>
        <taxon>Candidatus Accumulibacter</taxon>
    </lineage>
</organism>
<dbReference type="Proteomes" id="UP000199169">
    <property type="component" value="Unassembled WGS sequence"/>
</dbReference>
<proteinExistence type="predicted"/>
<evidence type="ECO:0000313" key="2">
    <source>
        <dbReference type="EMBL" id="SBT03171.1"/>
    </source>
</evidence>
<dbReference type="Gene3D" id="3.30.700.10">
    <property type="entry name" value="Glycoprotein, Type 4 Pilin"/>
    <property type="match status" value="1"/>
</dbReference>
<name>A0A1A8XEL2_9PROT</name>
<evidence type="ECO:0000313" key="3">
    <source>
        <dbReference type="Proteomes" id="UP000199169"/>
    </source>
</evidence>
<keyword evidence="1" id="KW-0812">Transmembrane</keyword>
<feature type="transmembrane region" description="Helical" evidence="1">
    <location>
        <begin position="12"/>
        <end position="32"/>
    </location>
</feature>
<dbReference type="InterPro" id="IPR045584">
    <property type="entry name" value="Pilin-like"/>
</dbReference>
<evidence type="ECO:0000256" key="1">
    <source>
        <dbReference type="SAM" id="Phobius"/>
    </source>
</evidence>
<dbReference type="RefSeq" id="WP_186405292.1">
    <property type="nucleotide sequence ID" value="NZ_FLQX01000001.1"/>
</dbReference>
<dbReference type="Pfam" id="PF07963">
    <property type="entry name" value="N_methyl"/>
    <property type="match status" value="1"/>
</dbReference>
<dbReference type="InterPro" id="IPR012902">
    <property type="entry name" value="N_methyl_site"/>
</dbReference>
<keyword evidence="1" id="KW-0472">Membrane</keyword>
<dbReference type="AlphaFoldDB" id="A0A1A8XEL2"/>
<keyword evidence="3" id="KW-1185">Reference proteome</keyword>